<comment type="subcellular location">
    <subcellularLocation>
        <location evidence="1 12">Endoplasmic reticulum membrane</location>
        <topology evidence="1 12">Multi-pass membrane protein</topology>
    </subcellularLocation>
</comment>
<comment type="catalytic activity">
    <reaction evidence="11">
        <text>an alpha-D-Man-(1-&gt;2)-alpha-D-Man-(1-&gt;2)-alpha-D-Man-(1-&gt;3)-[alpha-D-Man-(1-&gt;2)-alpha-D-Man-(1-&gt;3)-alpha-D-Man-(1-&gt;6)]-beta-D-Man-(1-&gt;4)-beta-D-GlcNAc-(1-&gt;4)-alpha-D-GlcNAc-diphospho-di-trans,poly-cis-dolichol + a di-trans,poly-cis-dolichyl beta-D-mannosyl phosphate = an alpha-D-Man-(1-&gt;2)-alpha-D-Man-(1-&gt;2)-alpha-D-Man-(1-&gt;3)-[alpha-D-Man-(1-&gt;2)-alpha-D-Man-(1-&gt;3)-[alpha-D-Man-(1-&gt;6)]-alpha-D-Man-(1-&gt;6)]-beta-D-Man-(1-&gt;4)-beta-D-GlcNAc-(1-&gt;4)-alpha-D-GlcNAc-diphospho-di-trans,poly-cis-dolichol + a di-trans,poly-cis-dolichyl phosphate + H(+)</text>
        <dbReference type="Rhea" id="RHEA:29535"/>
        <dbReference type="Rhea" id="RHEA-COMP:19498"/>
        <dbReference type="Rhea" id="RHEA-COMP:19501"/>
        <dbReference type="Rhea" id="RHEA-COMP:19518"/>
        <dbReference type="Rhea" id="RHEA-COMP:19519"/>
        <dbReference type="ChEBI" id="CHEBI:15378"/>
        <dbReference type="ChEBI" id="CHEBI:57683"/>
        <dbReference type="ChEBI" id="CHEBI:58211"/>
        <dbReference type="ChEBI" id="CHEBI:132517"/>
        <dbReference type="ChEBI" id="CHEBI:132519"/>
        <dbReference type="EC" id="2.4.1.260"/>
    </reaction>
    <physiologicalReaction direction="left-to-right" evidence="11">
        <dbReference type="Rhea" id="RHEA:29536"/>
    </physiologicalReaction>
</comment>
<evidence type="ECO:0000256" key="5">
    <source>
        <dbReference type="ARBA" id="ARBA00022679"/>
    </source>
</evidence>
<feature type="transmembrane region" description="Helical" evidence="12">
    <location>
        <begin position="6"/>
        <end position="27"/>
    </location>
</feature>
<dbReference type="AlphaFoldDB" id="A0A2I2FHF1"/>
<dbReference type="PANTHER" id="PTHR22760">
    <property type="entry name" value="GLYCOSYLTRANSFERASE"/>
    <property type="match status" value="1"/>
</dbReference>
<proteinExistence type="inferred from homology"/>
<feature type="transmembrane region" description="Helical" evidence="12">
    <location>
        <begin position="361"/>
        <end position="382"/>
    </location>
</feature>
<dbReference type="GO" id="GO:0005789">
    <property type="term" value="C:endoplasmic reticulum membrane"/>
    <property type="evidence" value="ECO:0007669"/>
    <property type="project" value="UniProtKB-SubCell"/>
</dbReference>
<dbReference type="RefSeq" id="XP_024674068.1">
    <property type="nucleotide sequence ID" value="XM_024816165.1"/>
</dbReference>
<dbReference type="EC" id="2.4.1.-" evidence="12"/>
<dbReference type="EMBL" id="KZ559126">
    <property type="protein sequence ID" value="PLB40056.1"/>
    <property type="molecule type" value="Genomic_DNA"/>
</dbReference>
<name>A0A2I2FHF1_ASPCN</name>
<sequence>MGRDVVWYLLLLSIPVLVLFHLSVAPYTKVEESFHIQAVHDLLHSGIPTRNVADTLRSEYDHFSFPGAVPRTFVGAVALSGLSRPWIALKAGIDRQWLARAILGIANSFALMSFASGVRRAFGQTTAVWYLLFQASQFHVIYYASRTLSNMFAFGIATVALRCILPEPVAPRVYWRRCRLALFLLTVAGIIFRSELALLLATTTIALFCAGRIDIVRDIIPAGVLGVLVGLACTVGVDSFFWQRVPLWPELSAFQFNVVSGHASAWGTQPWHFYFTNALPRLLLNPLTYLIGLPYAFKKPATRSAATYILLPPLAFIALYSTQPHKEWRFILYAIPPLTATSALGASYIWTRRAKTTLNRLLSLTLIASTLASFLLSNLILLPASAANYPGAVALRTLHANAHNTQPAISVHLGNLACQTGITRFLQKPPTETRLVMAAPAGAGLPTLRHARSTWSYDKTEDPARTADPAFWSPFDYILVEPNEQHTNPGLVASGPWEPLETVDGFAGVAIVKPGEEAAGTVEERVLREFLGERAVDVWEGIRDWIRRRVTRGWWVELRMQPRIMILKRRGGVVE</sequence>
<keyword evidence="9 12" id="KW-0472">Membrane</keyword>
<dbReference type="GO" id="GO:0052917">
    <property type="term" value="F:dol-P-Man:Man(7)GlcNAc(2)-PP-Dol alpha-1,6-mannosyltransferase activity"/>
    <property type="evidence" value="ECO:0007669"/>
    <property type="project" value="UniProtKB-EC"/>
</dbReference>
<evidence type="ECO:0000256" key="10">
    <source>
        <dbReference type="ARBA" id="ARBA00044721"/>
    </source>
</evidence>
<comment type="function">
    <text evidence="10">Mannosyltransferase that operates in the biosynthetic pathway of dolichol-linked oligosaccharides, the glycan precursors employed in protein asparagine (N)-glycosylation. The assembly of dolichol-linked oligosaccharides begins on the cytosolic side of the endoplasmic reticulum membrane and finishes in its lumen. The sequential addition of sugars to dolichol pyrophosphate produces dolichol-linked oligosaccharides containing fourteen sugars, including two GlcNAcs, nine mannoses and three glucoses. Once assembled, the oligosaccharide is transferred from the lipid to nascent proteins by oligosaccharyltransferases. In the lumen of the endoplasmic reticulum, adds the eighth mannose residue in an alpha-1,6 linkage onto Man(7)GlcNAc(2)-PP-dolichol to produce Man(8)GlcNAc(2)-PP-dolichol.</text>
</comment>
<dbReference type="GeneID" id="36523325"/>
<evidence type="ECO:0000256" key="9">
    <source>
        <dbReference type="ARBA" id="ARBA00023136"/>
    </source>
</evidence>
<dbReference type="Pfam" id="PF03901">
    <property type="entry name" value="Glyco_transf_22"/>
    <property type="match status" value="1"/>
</dbReference>
<keyword evidence="14" id="KW-1185">Reference proteome</keyword>
<evidence type="ECO:0000256" key="7">
    <source>
        <dbReference type="ARBA" id="ARBA00022824"/>
    </source>
</evidence>
<evidence type="ECO:0000256" key="8">
    <source>
        <dbReference type="ARBA" id="ARBA00022989"/>
    </source>
</evidence>
<evidence type="ECO:0000256" key="1">
    <source>
        <dbReference type="ARBA" id="ARBA00004477"/>
    </source>
</evidence>
<dbReference type="InterPro" id="IPR005599">
    <property type="entry name" value="GPI_mannosylTrfase"/>
</dbReference>
<feature type="transmembrane region" description="Helical" evidence="12">
    <location>
        <begin position="97"/>
        <end position="115"/>
    </location>
</feature>
<comment type="pathway">
    <text evidence="2">Protein modification; protein glycosylation.</text>
</comment>
<keyword evidence="6 12" id="KW-0812">Transmembrane</keyword>
<evidence type="ECO:0000313" key="13">
    <source>
        <dbReference type="EMBL" id="PLB40056.1"/>
    </source>
</evidence>
<dbReference type="Proteomes" id="UP000234585">
    <property type="component" value="Unassembled WGS sequence"/>
</dbReference>
<feature type="transmembrane region" description="Helical" evidence="12">
    <location>
        <begin position="181"/>
        <end position="210"/>
    </location>
</feature>
<keyword evidence="5 13" id="KW-0808">Transferase</keyword>
<evidence type="ECO:0000256" key="6">
    <source>
        <dbReference type="ARBA" id="ARBA00022692"/>
    </source>
</evidence>
<feature type="transmembrane region" description="Helical" evidence="12">
    <location>
        <begin position="222"/>
        <end position="242"/>
    </location>
</feature>
<dbReference type="UniPathway" id="UPA00378"/>
<feature type="transmembrane region" description="Helical" evidence="12">
    <location>
        <begin position="278"/>
        <end position="297"/>
    </location>
</feature>
<protein>
    <recommendedName>
        <fullName evidence="12">Mannosyltransferase</fullName>
        <ecNumber evidence="12">2.4.1.-</ecNumber>
    </recommendedName>
</protein>
<comment type="similarity">
    <text evidence="3 12">Belongs to the glycosyltransferase 22 family.</text>
</comment>
<keyword evidence="7 12" id="KW-0256">Endoplasmic reticulum</keyword>
<evidence type="ECO:0000313" key="14">
    <source>
        <dbReference type="Proteomes" id="UP000234585"/>
    </source>
</evidence>
<accession>A0A2I2FHF1</accession>
<evidence type="ECO:0000256" key="2">
    <source>
        <dbReference type="ARBA" id="ARBA00004922"/>
    </source>
</evidence>
<dbReference type="PANTHER" id="PTHR22760:SF1">
    <property type="entry name" value="DOL-P-MAN:MAN(7)GLCNAC(2)-PP-DOL ALPHA-1,6-MANNOSYLTRANSFERASE"/>
    <property type="match status" value="1"/>
</dbReference>
<organism evidence="13 14">
    <name type="scientific">Aspergillus candidus</name>
    <dbReference type="NCBI Taxonomy" id="41067"/>
    <lineage>
        <taxon>Eukaryota</taxon>
        <taxon>Fungi</taxon>
        <taxon>Dikarya</taxon>
        <taxon>Ascomycota</taxon>
        <taxon>Pezizomycotina</taxon>
        <taxon>Eurotiomycetes</taxon>
        <taxon>Eurotiomycetidae</taxon>
        <taxon>Eurotiales</taxon>
        <taxon>Aspergillaceae</taxon>
        <taxon>Aspergillus</taxon>
        <taxon>Aspergillus subgen. Circumdati</taxon>
    </lineage>
</organism>
<reference evidence="13 14" key="1">
    <citation type="submission" date="2017-12" db="EMBL/GenBank/DDBJ databases">
        <authorList>
            <consortium name="DOE Joint Genome Institute"/>
            <person name="Haridas S."/>
            <person name="Kjaerbolling I."/>
            <person name="Vesth T.C."/>
            <person name="Frisvad J.C."/>
            <person name="Nybo J.L."/>
            <person name="Theobald S."/>
            <person name="Kuo A."/>
            <person name="Bowyer P."/>
            <person name="Matsuda Y."/>
            <person name="Mondo S."/>
            <person name="Lyhne E.K."/>
            <person name="Kogle M.E."/>
            <person name="Clum A."/>
            <person name="Lipzen A."/>
            <person name="Salamov A."/>
            <person name="Ngan C.Y."/>
            <person name="Daum C."/>
            <person name="Chiniquy J."/>
            <person name="Barry K."/>
            <person name="LaButti K."/>
            <person name="Simmons B.A."/>
            <person name="Magnuson J.K."/>
            <person name="Mortensen U.H."/>
            <person name="Larsen T.O."/>
            <person name="Grigoriev I.V."/>
            <person name="Baker S.E."/>
            <person name="Andersen M.R."/>
            <person name="Nordberg H.P."/>
            <person name="Cantor M.N."/>
            <person name="Hua S.X."/>
        </authorList>
    </citation>
    <scope>NUCLEOTIDE SEQUENCE [LARGE SCALE GENOMIC DNA]</scope>
    <source>
        <strain evidence="13 14">CBS 102.13</strain>
    </source>
</reference>
<evidence type="ECO:0000256" key="12">
    <source>
        <dbReference type="RuleBase" id="RU363075"/>
    </source>
</evidence>
<dbReference type="GO" id="GO:0006487">
    <property type="term" value="P:protein N-linked glycosylation"/>
    <property type="evidence" value="ECO:0007669"/>
    <property type="project" value="TreeGrafter"/>
</dbReference>
<evidence type="ECO:0000256" key="11">
    <source>
        <dbReference type="ARBA" id="ARBA00048899"/>
    </source>
</evidence>
<feature type="transmembrane region" description="Helical" evidence="12">
    <location>
        <begin position="304"/>
        <end position="322"/>
    </location>
</feature>
<dbReference type="OrthoDB" id="19039at2759"/>
<evidence type="ECO:0000256" key="4">
    <source>
        <dbReference type="ARBA" id="ARBA00022676"/>
    </source>
</evidence>
<evidence type="ECO:0000256" key="3">
    <source>
        <dbReference type="ARBA" id="ARBA00007063"/>
    </source>
</evidence>
<keyword evidence="8 12" id="KW-1133">Transmembrane helix</keyword>
<dbReference type="STRING" id="41067.A0A2I2FHF1"/>
<gene>
    <name evidence="13" type="ORF">BDW47DRAFT_123994</name>
</gene>
<feature type="transmembrane region" description="Helical" evidence="12">
    <location>
        <begin position="328"/>
        <end position="349"/>
    </location>
</feature>
<keyword evidence="4 12" id="KW-0328">Glycosyltransferase</keyword>